<comment type="caution">
    <text evidence="2">The sequence shown here is derived from an EMBL/GenBank/DDBJ whole genome shotgun (WGS) entry which is preliminary data.</text>
</comment>
<dbReference type="Proteomes" id="UP001175271">
    <property type="component" value="Unassembled WGS sequence"/>
</dbReference>
<dbReference type="Gene3D" id="2.30.30.140">
    <property type="match status" value="1"/>
</dbReference>
<accession>A0AA39M9X3</accession>
<evidence type="ECO:0000256" key="1">
    <source>
        <dbReference type="SAM" id="MobiDB-lite"/>
    </source>
</evidence>
<evidence type="ECO:0000313" key="2">
    <source>
        <dbReference type="EMBL" id="KAK0425929.1"/>
    </source>
</evidence>
<evidence type="ECO:0008006" key="4">
    <source>
        <dbReference type="Google" id="ProtNLM"/>
    </source>
</evidence>
<dbReference type="AlphaFoldDB" id="A0AA39M9X3"/>
<keyword evidence="3" id="KW-1185">Reference proteome</keyword>
<evidence type="ECO:0000313" key="3">
    <source>
        <dbReference type="Proteomes" id="UP001175271"/>
    </source>
</evidence>
<name>A0AA39M9X3_9BILA</name>
<organism evidence="2 3">
    <name type="scientific">Steinernema hermaphroditum</name>
    <dbReference type="NCBI Taxonomy" id="289476"/>
    <lineage>
        <taxon>Eukaryota</taxon>
        <taxon>Metazoa</taxon>
        <taxon>Ecdysozoa</taxon>
        <taxon>Nematoda</taxon>
        <taxon>Chromadorea</taxon>
        <taxon>Rhabditida</taxon>
        <taxon>Tylenchina</taxon>
        <taxon>Panagrolaimomorpha</taxon>
        <taxon>Strongyloidoidea</taxon>
        <taxon>Steinernematidae</taxon>
        <taxon>Steinernema</taxon>
    </lineage>
</organism>
<feature type="region of interest" description="Disordered" evidence="1">
    <location>
        <begin position="129"/>
        <end position="179"/>
    </location>
</feature>
<feature type="compositionally biased region" description="Basic and acidic residues" evidence="1">
    <location>
        <begin position="133"/>
        <end position="163"/>
    </location>
</feature>
<sequence length="502" mass="55694">MSSKSKGSSKPVGMTTDAIGEEVVRGDLIWASYRKQPMWPAMVKTVYTKKVTYVFLPLNDSSSHQIFKGDTQSIRVLGSKDVVPDEAPADIKEAFNFALKMINDGDARDRTAQEPVKIEVDEKNDDVVIVESGAKETKKPAKPKDSKVKSPEPKKKAPTKNKEPSASPSPELSPPTTINCGDVVIATSVDGSVSEWPAMVTKMEKKFICVHLFPLNTDRTSFRCYPEAVVLLDAKTANERFIFEIENNANGRSEYSDAFKAVLKHFGVETVNSDNAPEQKENGTDMMEHVDGEDVESDTRKRRTQAQGKVFVAEPKSQKLRRVVDDSLPSSATGRRSLTLYEIMKSDETQSHLRDVLSDLYDNSFRLPTKAKFDFRFDAGDLLTYKELAEIGVVASQIVKLHQGVPKMDPFTEIDYIVSVVLPEMTVFGITKWRVCSRDQALKILQQSRSRTGMESGDEEMAIDNIDSEGIVATRTPNTLFESLVNAACHELSTNGHGGNPK</sequence>
<reference evidence="2" key="1">
    <citation type="submission" date="2023-06" db="EMBL/GenBank/DDBJ databases">
        <title>Genomic analysis of the entomopathogenic nematode Steinernema hermaphroditum.</title>
        <authorList>
            <person name="Schwarz E.M."/>
            <person name="Heppert J.K."/>
            <person name="Baniya A."/>
            <person name="Schwartz H.T."/>
            <person name="Tan C.-H."/>
            <person name="Antoshechkin I."/>
            <person name="Sternberg P.W."/>
            <person name="Goodrich-Blair H."/>
            <person name="Dillman A.R."/>
        </authorList>
    </citation>
    <scope>NUCLEOTIDE SEQUENCE</scope>
    <source>
        <strain evidence="2">PS9179</strain>
        <tissue evidence="2">Whole animal</tissue>
    </source>
</reference>
<proteinExistence type="predicted"/>
<protein>
    <recommendedName>
        <fullName evidence="4">PWWP domain-containing protein</fullName>
    </recommendedName>
</protein>
<dbReference type="EMBL" id="JAUCMV010000001">
    <property type="protein sequence ID" value="KAK0425929.1"/>
    <property type="molecule type" value="Genomic_DNA"/>
</dbReference>
<gene>
    <name evidence="2" type="ORF">QR680_009461</name>
</gene>